<reference evidence="1 2" key="1">
    <citation type="submission" date="2019-08" db="EMBL/GenBank/DDBJ databases">
        <title>In-depth cultivation of the pig gut microbiome towards novel bacterial diversity and tailored functional studies.</title>
        <authorList>
            <person name="Wylensek D."/>
            <person name="Hitch T.C.A."/>
            <person name="Clavel T."/>
        </authorList>
    </citation>
    <scope>NUCLEOTIDE SEQUENCE [LARGE SCALE GENOMIC DNA]</scope>
    <source>
        <strain evidence="1 2">LKV-178-WT-2A</strain>
    </source>
</reference>
<evidence type="ECO:0000313" key="1">
    <source>
        <dbReference type="EMBL" id="MST85811.1"/>
    </source>
</evidence>
<evidence type="ECO:0000313" key="2">
    <source>
        <dbReference type="Proteomes" id="UP000438914"/>
    </source>
</evidence>
<dbReference type="EMBL" id="VUNG01000054">
    <property type="protein sequence ID" value="MST85811.1"/>
    <property type="molecule type" value="Genomic_DNA"/>
</dbReference>
<dbReference type="AlphaFoldDB" id="A0A7K0KIR5"/>
<sequence length="51" mass="5644">MNNQFMMSLNPLTNQELDKIMGGKVTKTTKTTVISPDGTITTKEETVVIED</sequence>
<accession>A0A7K0KIR5</accession>
<gene>
    <name evidence="1" type="ORF">FYJ73_14245</name>
</gene>
<proteinExistence type="predicted"/>
<protein>
    <submittedName>
        <fullName evidence="1">Type A2 lantipeptide</fullName>
    </submittedName>
</protein>
<dbReference type="Proteomes" id="UP000438914">
    <property type="component" value="Unassembled WGS sequence"/>
</dbReference>
<name>A0A7K0KIR5_9BACT</name>
<keyword evidence="2" id="KW-1185">Reference proteome</keyword>
<organism evidence="1 2">
    <name type="scientific">Hallella mizrahii</name>
    <dbReference type="NCBI Taxonomy" id="2606637"/>
    <lineage>
        <taxon>Bacteria</taxon>
        <taxon>Pseudomonadati</taxon>
        <taxon>Bacteroidota</taxon>
        <taxon>Bacteroidia</taxon>
        <taxon>Bacteroidales</taxon>
        <taxon>Prevotellaceae</taxon>
        <taxon>Hallella</taxon>
    </lineage>
</organism>
<comment type="caution">
    <text evidence="1">The sequence shown here is derived from an EMBL/GenBank/DDBJ whole genome shotgun (WGS) entry which is preliminary data.</text>
</comment>